<dbReference type="Proteomes" id="UP001161405">
    <property type="component" value="Unassembled WGS sequence"/>
</dbReference>
<feature type="transmembrane region" description="Helical" evidence="1">
    <location>
        <begin position="77"/>
        <end position="101"/>
    </location>
</feature>
<protein>
    <recommendedName>
        <fullName evidence="4">MAPEG family protein</fullName>
    </recommendedName>
</protein>
<keyword evidence="1" id="KW-1133">Transmembrane helix</keyword>
<keyword evidence="3" id="KW-1185">Reference proteome</keyword>
<feature type="transmembrane region" description="Helical" evidence="1">
    <location>
        <begin position="50"/>
        <end position="71"/>
    </location>
</feature>
<reference evidence="2" key="2">
    <citation type="submission" date="2023-01" db="EMBL/GenBank/DDBJ databases">
        <title>Draft genome sequence of Maritalea porphyrae strain NBRC 107169.</title>
        <authorList>
            <person name="Sun Q."/>
            <person name="Mori K."/>
        </authorList>
    </citation>
    <scope>NUCLEOTIDE SEQUENCE</scope>
    <source>
        <strain evidence="2">NBRC 107169</strain>
    </source>
</reference>
<feature type="transmembrane region" description="Helical" evidence="1">
    <location>
        <begin position="113"/>
        <end position="132"/>
    </location>
</feature>
<evidence type="ECO:0000313" key="3">
    <source>
        <dbReference type="Proteomes" id="UP001161405"/>
    </source>
</evidence>
<dbReference type="RefSeq" id="WP_284362316.1">
    <property type="nucleotide sequence ID" value="NZ_BSNI01000002.1"/>
</dbReference>
<accession>A0ABQ5URS0</accession>
<organism evidence="2 3">
    <name type="scientific">Maritalea porphyrae</name>
    <dbReference type="NCBI Taxonomy" id="880732"/>
    <lineage>
        <taxon>Bacteria</taxon>
        <taxon>Pseudomonadati</taxon>
        <taxon>Pseudomonadota</taxon>
        <taxon>Alphaproteobacteria</taxon>
        <taxon>Hyphomicrobiales</taxon>
        <taxon>Devosiaceae</taxon>
        <taxon>Maritalea</taxon>
    </lineage>
</organism>
<keyword evidence="1" id="KW-0812">Transmembrane</keyword>
<gene>
    <name evidence="2" type="ORF">GCM10007879_08910</name>
</gene>
<keyword evidence="1" id="KW-0472">Membrane</keyword>
<dbReference type="EMBL" id="BSNI01000002">
    <property type="protein sequence ID" value="GLQ16642.1"/>
    <property type="molecule type" value="Genomic_DNA"/>
</dbReference>
<proteinExistence type="predicted"/>
<reference evidence="2" key="1">
    <citation type="journal article" date="2014" name="Int. J. Syst. Evol. Microbiol.">
        <title>Complete genome of a new Firmicutes species belonging to the dominant human colonic microbiota ('Ruminococcus bicirculans') reveals two chromosomes and a selective capacity to utilize plant glucans.</title>
        <authorList>
            <consortium name="NISC Comparative Sequencing Program"/>
            <person name="Wegmann U."/>
            <person name="Louis P."/>
            <person name="Goesmann A."/>
            <person name="Henrissat B."/>
            <person name="Duncan S.H."/>
            <person name="Flint H.J."/>
        </authorList>
    </citation>
    <scope>NUCLEOTIDE SEQUENCE</scope>
    <source>
        <strain evidence="2">NBRC 107169</strain>
    </source>
</reference>
<evidence type="ECO:0000313" key="2">
    <source>
        <dbReference type="EMBL" id="GLQ16642.1"/>
    </source>
</evidence>
<feature type="transmembrane region" description="Helical" evidence="1">
    <location>
        <begin position="12"/>
        <end position="30"/>
    </location>
</feature>
<name>A0ABQ5URS0_9HYPH</name>
<comment type="caution">
    <text evidence="2">The sequence shown here is derived from an EMBL/GenBank/DDBJ whole genome shotgun (WGS) entry which is preliminary data.</text>
</comment>
<evidence type="ECO:0008006" key="4">
    <source>
        <dbReference type="Google" id="ProtNLM"/>
    </source>
</evidence>
<evidence type="ECO:0000256" key="1">
    <source>
        <dbReference type="SAM" id="Phobius"/>
    </source>
</evidence>
<sequence length="134" mass="14779">MYAPFVSDATSAIQFIMFLSCILMGLSHILQPRMWEEYFTRLHAKGETAIITRTFTLELWPALLIVTLHQVWSGPGIVLTLYGIALTIKCTISVLAPQIGMRSLKQAQRGGNTFIFAGLMLIVVGMCAGWALSS</sequence>